<dbReference type="Proteomes" id="UP000261828">
    <property type="component" value="Unassembled WGS sequence"/>
</dbReference>
<evidence type="ECO:0000313" key="15">
    <source>
        <dbReference type="Proteomes" id="UP000261828"/>
    </source>
</evidence>
<feature type="domain" description="TonB-dependent receptor plug" evidence="13">
    <location>
        <begin position="49"/>
        <end position="155"/>
    </location>
</feature>
<evidence type="ECO:0000256" key="8">
    <source>
        <dbReference type="ARBA" id="ARBA00023170"/>
    </source>
</evidence>
<comment type="similarity">
    <text evidence="10 11">Belongs to the TonB-dependent receptor family.</text>
</comment>
<dbReference type="GO" id="GO:0044718">
    <property type="term" value="P:siderophore transmembrane transport"/>
    <property type="evidence" value="ECO:0007669"/>
    <property type="project" value="TreeGrafter"/>
</dbReference>
<dbReference type="InterPro" id="IPR039426">
    <property type="entry name" value="TonB-dep_rcpt-like"/>
</dbReference>
<dbReference type="InterPro" id="IPR012910">
    <property type="entry name" value="Plug_dom"/>
</dbReference>
<dbReference type="Pfam" id="PF07715">
    <property type="entry name" value="Plug"/>
    <property type="match status" value="1"/>
</dbReference>
<evidence type="ECO:0000256" key="3">
    <source>
        <dbReference type="ARBA" id="ARBA00022452"/>
    </source>
</evidence>
<evidence type="ECO:0000256" key="2">
    <source>
        <dbReference type="ARBA" id="ARBA00022448"/>
    </source>
</evidence>
<evidence type="ECO:0000256" key="10">
    <source>
        <dbReference type="PROSITE-ProRule" id="PRU01360"/>
    </source>
</evidence>
<comment type="caution">
    <text evidence="14">The sequence shown here is derived from an EMBL/GenBank/DDBJ whole genome shotgun (WGS) entry which is preliminary data.</text>
</comment>
<keyword evidence="6 11" id="KW-0798">TonB box</keyword>
<protein>
    <submittedName>
        <fullName evidence="14">TonB-dependent receptor</fullName>
    </submittedName>
</protein>
<dbReference type="Gene3D" id="2.40.170.20">
    <property type="entry name" value="TonB-dependent receptor, beta-barrel domain"/>
    <property type="match status" value="1"/>
</dbReference>
<gene>
    <name evidence="14" type="ORF">DX873_03540</name>
</gene>
<feature type="domain" description="TonB-dependent receptor-like beta-barrel" evidence="12">
    <location>
        <begin position="179"/>
        <end position="601"/>
    </location>
</feature>
<evidence type="ECO:0000313" key="14">
    <source>
        <dbReference type="EMBL" id="RDY61253.1"/>
    </source>
</evidence>
<keyword evidence="3 10" id="KW-1134">Transmembrane beta strand</keyword>
<dbReference type="InterPro" id="IPR036942">
    <property type="entry name" value="Beta-barrel_TonB_sf"/>
</dbReference>
<evidence type="ECO:0000256" key="11">
    <source>
        <dbReference type="RuleBase" id="RU003357"/>
    </source>
</evidence>
<proteinExistence type="inferred from homology"/>
<sequence>MNKKILWTCAAVLVAKGLSAQEIQEDSIQVQQLSEVVVSDSRFALKRENSGKTVIKITAEELERNQGKSIAEIISRQAGITVNGSRSNAGQNISVFARGGNNRQVLVVVDGIQVSDPSGVDGEYDLRLLNSSQIESIEILKGAASTLYGNSAATAVINITTKKASNDGVSLNVLSSLGTNQSQDEQEYNLSDFSNTVSISAKQKGFSILASGGHQFTDGLSAALGDEPDAFSRIDGSLKIGYEFSKKLKVTASAFYNKLNSDFDNGFPIEDADFSFRGEQSRFGLSSVYAYKNGSLTANVALNQITREFQSNFPSSFDSESLVLDVFNKYNFNSEWYTIVGLNIINHETLFTEEQNTTSYDPYANVVYVSDFGLNLNLGGRLNNHSEYGSHFIYNLNPSYSIKINEGYLKFFGSYATSFIAPNLSQLFGPFGPNPDLDPEENTTYEGGVEYRPFNTLRLSALYFDRKEENRIIFFTDPDTFESQYRNSSATTDFNGIEVELEAEPLKNLSLKANYTYVKGDGGLPTRIPENVFNILVGYNFSEDTFASLAYEHSSDRQDIFFDPNTFLASPVTLDSFGLLDFYLSHKLNDTIGFFASLNNITNEDYTEIFGYSTRGRNLRLGMKLSL</sequence>
<evidence type="ECO:0000256" key="6">
    <source>
        <dbReference type="ARBA" id="ARBA00023077"/>
    </source>
</evidence>
<dbReference type="PANTHER" id="PTHR30069:SF29">
    <property type="entry name" value="HEMOGLOBIN AND HEMOGLOBIN-HAPTOGLOBIN-BINDING PROTEIN 1-RELATED"/>
    <property type="match status" value="1"/>
</dbReference>
<comment type="subcellular location">
    <subcellularLocation>
        <location evidence="1 10">Cell outer membrane</location>
        <topology evidence="1 10">Multi-pass membrane protein</topology>
    </subcellularLocation>
</comment>
<keyword evidence="7 10" id="KW-0472">Membrane</keyword>
<name>A0A371JTV6_9FLAO</name>
<evidence type="ECO:0000256" key="1">
    <source>
        <dbReference type="ARBA" id="ARBA00004571"/>
    </source>
</evidence>
<dbReference type="OrthoDB" id="9758472at2"/>
<keyword evidence="4 10" id="KW-0812">Transmembrane</keyword>
<dbReference type="Gene3D" id="2.170.130.10">
    <property type="entry name" value="TonB-dependent receptor, plug domain"/>
    <property type="match status" value="1"/>
</dbReference>
<keyword evidence="9 10" id="KW-0998">Cell outer membrane</keyword>
<dbReference type="CDD" id="cd01347">
    <property type="entry name" value="ligand_gated_channel"/>
    <property type="match status" value="1"/>
</dbReference>
<evidence type="ECO:0000256" key="7">
    <source>
        <dbReference type="ARBA" id="ARBA00023136"/>
    </source>
</evidence>
<evidence type="ECO:0000259" key="13">
    <source>
        <dbReference type="Pfam" id="PF07715"/>
    </source>
</evidence>
<accession>A0A371JTV6</accession>
<evidence type="ECO:0000256" key="4">
    <source>
        <dbReference type="ARBA" id="ARBA00022692"/>
    </source>
</evidence>
<dbReference type="EMBL" id="QTJX01000001">
    <property type="protein sequence ID" value="RDY61253.1"/>
    <property type="molecule type" value="Genomic_DNA"/>
</dbReference>
<dbReference type="PROSITE" id="PS52016">
    <property type="entry name" value="TONB_DEPENDENT_REC_3"/>
    <property type="match status" value="1"/>
</dbReference>
<dbReference type="InterPro" id="IPR000531">
    <property type="entry name" value="Beta-barrel_TonB"/>
</dbReference>
<dbReference type="GO" id="GO:0015344">
    <property type="term" value="F:siderophore uptake transmembrane transporter activity"/>
    <property type="evidence" value="ECO:0007669"/>
    <property type="project" value="TreeGrafter"/>
</dbReference>
<keyword evidence="8 14" id="KW-0675">Receptor</keyword>
<dbReference type="PANTHER" id="PTHR30069">
    <property type="entry name" value="TONB-DEPENDENT OUTER MEMBRANE RECEPTOR"/>
    <property type="match status" value="1"/>
</dbReference>
<dbReference type="InterPro" id="IPR037066">
    <property type="entry name" value="Plug_dom_sf"/>
</dbReference>
<evidence type="ECO:0000259" key="12">
    <source>
        <dbReference type="Pfam" id="PF00593"/>
    </source>
</evidence>
<keyword evidence="2 10" id="KW-0813">Transport</keyword>
<dbReference type="RefSeq" id="WP_116183136.1">
    <property type="nucleotide sequence ID" value="NZ_QTJX01000001.1"/>
</dbReference>
<dbReference type="AlphaFoldDB" id="A0A371JTV6"/>
<keyword evidence="5" id="KW-0732">Signal</keyword>
<keyword evidence="15" id="KW-1185">Reference proteome</keyword>
<dbReference type="Pfam" id="PF00593">
    <property type="entry name" value="TonB_dep_Rec_b-barrel"/>
    <property type="match status" value="1"/>
</dbReference>
<dbReference type="GO" id="GO:0009279">
    <property type="term" value="C:cell outer membrane"/>
    <property type="evidence" value="ECO:0007669"/>
    <property type="project" value="UniProtKB-SubCell"/>
</dbReference>
<evidence type="ECO:0000256" key="9">
    <source>
        <dbReference type="ARBA" id="ARBA00023237"/>
    </source>
</evidence>
<reference evidence="14 15" key="1">
    <citation type="submission" date="2018-08" db="EMBL/GenBank/DDBJ databases">
        <title>Muricauda nanhaiensis sp. nov., isolated from seawater of the South China Sea.</title>
        <authorList>
            <person name="Dang Y."/>
        </authorList>
    </citation>
    <scope>NUCLEOTIDE SEQUENCE [LARGE SCALE GENOMIC DNA]</scope>
    <source>
        <strain evidence="14 15">SM1704</strain>
    </source>
</reference>
<dbReference type="SUPFAM" id="SSF56935">
    <property type="entry name" value="Porins"/>
    <property type="match status" value="1"/>
</dbReference>
<organism evidence="14 15">
    <name type="scientific">Flagellimonas nanhaiensis</name>
    <dbReference type="NCBI Taxonomy" id="2292706"/>
    <lineage>
        <taxon>Bacteria</taxon>
        <taxon>Pseudomonadati</taxon>
        <taxon>Bacteroidota</taxon>
        <taxon>Flavobacteriia</taxon>
        <taxon>Flavobacteriales</taxon>
        <taxon>Flavobacteriaceae</taxon>
        <taxon>Flagellimonas</taxon>
    </lineage>
</organism>
<evidence type="ECO:0000256" key="5">
    <source>
        <dbReference type="ARBA" id="ARBA00022729"/>
    </source>
</evidence>